<organism evidence="1 2">
    <name type="scientific">Hoylesella shahii DSM 15611 = JCM 12083</name>
    <dbReference type="NCBI Taxonomy" id="1122991"/>
    <lineage>
        <taxon>Bacteria</taxon>
        <taxon>Pseudomonadati</taxon>
        <taxon>Bacteroidota</taxon>
        <taxon>Bacteroidia</taxon>
        <taxon>Bacteroidales</taxon>
        <taxon>Prevotellaceae</taxon>
        <taxon>Hoylesella</taxon>
    </lineage>
</organism>
<keyword evidence="2" id="KW-1185">Reference proteome</keyword>
<dbReference type="Proteomes" id="UP000248314">
    <property type="component" value="Unassembled WGS sequence"/>
</dbReference>
<reference evidence="1 2" key="1">
    <citation type="submission" date="2018-05" db="EMBL/GenBank/DDBJ databases">
        <title>Genomic Encyclopedia of Type Strains, Phase I: the one thousand microbial genomes (KMG-I) project.</title>
        <authorList>
            <person name="Kyrpides N."/>
        </authorList>
    </citation>
    <scope>NUCLEOTIDE SEQUENCE [LARGE SCALE GENOMIC DNA]</scope>
    <source>
        <strain evidence="1 2">DSM 15611</strain>
    </source>
</reference>
<evidence type="ECO:0000313" key="2">
    <source>
        <dbReference type="Proteomes" id="UP000248314"/>
    </source>
</evidence>
<proteinExistence type="predicted"/>
<gene>
    <name evidence="1" type="ORF">EJ73_01798</name>
</gene>
<accession>A0A318HRW7</accession>
<evidence type="ECO:0000313" key="1">
    <source>
        <dbReference type="EMBL" id="PXX21274.1"/>
    </source>
</evidence>
<dbReference type="AlphaFoldDB" id="A0A318HRW7"/>
<name>A0A318HRW7_9BACT</name>
<comment type="caution">
    <text evidence="1">The sequence shown here is derived from an EMBL/GenBank/DDBJ whole genome shotgun (WGS) entry which is preliminary data.</text>
</comment>
<sequence>MFEKREVLNLNTLLVCGEMGEQVGQSLSCATNIRRPLSICYGFSLCKTDV</sequence>
<protein>
    <submittedName>
        <fullName evidence="1">Uncharacterized protein</fullName>
    </submittedName>
</protein>
<dbReference type="EMBL" id="QJJX01000021">
    <property type="protein sequence ID" value="PXX21274.1"/>
    <property type="molecule type" value="Genomic_DNA"/>
</dbReference>